<feature type="domain" description="TonB-dependent receptor plug" evidence="13">
    <location>
        <begin position="49"/>
        <end position="153"/>
    </location>
</feature>
<gene>
    <name evidence="14" type="ORF">AKJ09_09469</name>
</gene>
<dbReference type="InterPro" id="IPR000531">
    <property type="entry name" value="Beta-barrel_TonB"/>
</dbReference>
<comment type="subcellular location">
    <subcellularLocation>
        <location evidence="1 10">Cell outer membrane</location>
        <topology evidence="1 10">Multi-pass membrane protein</topology>
    </subcellularLocation>
</comment>
<keyword evidence="2 10" id="KW-0813">Transport</keyword>
<evidence type="ECO:0000256" key="1">
    <source>
        <dbReference type="ARBA" id="ARBA00004571"/>
    </source>
</evidence>
<dbReference type="InterPro" id="IPR039426">
    <property type="entry name" value="TonB-dep_rcpt-like"/>
</dbReference>
<evidence type="ECO:0000256" key="7">
    <source>
        <dbReference type="ARBA" id="ARBA00023136"/>
    </source>
</evidence>
<evidence type="ECO:0000256" key="5">
    <source>
        <dbReference type="ARBA" id="ARBA00022729"/>
    </source>
</evidence>
<dbReference type="Gene3D" id="2.170.130.10">
    <property type="entry name" value="TonB-dependent receptor, plug domain"/>
    <property type="match status" value="1"/>
</dbReference>
<dbReference type="Pfam" id="PF07715">
    <property type="entry name" value="Plug"/>
    <property type="match status" value="1"/>
</dbReference>
<evidence type="ECO:0000313" key="15">
    <source>
        <dbReference type="Proteomes" id="UP000064967"/>
    </source>
</evidence>
<evidence type="ECO:0000256" key="6">
    <source>
        <dbReference type="ARBA" id="ARBA00023077"/>
    </source>
</evidence>
<dbReference type="Pfam" id="PF00593">
    <property type="entry name" value="TonB_dep_Rec_b-barrel"/>
    <property type="match status" value="1"/>
</dbReference>
<keyword evidence="4 10" id="KW-0812">Transmembrane</keyword>
<evidence type="ECO:0000313" key="14">
    <source>
        <dbReference type="EMBL" id="AKV02806.1"/>
    </source>
</evidence>
<evidence type="ECO:0000256" key="8">
    <source>
        <dbReference type="ARBA" id="ARBA00023170"/>
    </source>
</evidence>
<keyword evidence="9 10" id="KW-0998">Cell outer membrane</keyword>
<evidence type="ECO:0000256" key="9">
    <source>
        <dbReference type="ARBA" id="ARBA00023237"/>
    </source>
</evidence>
<keyword evidence="8 14" id="KW-0675">Receptor</keyword>
<dbReference type="InterPro" id="IPR037066">
    <property type="entry name" value="Plug_dom_sf"/>
</dbReference>
<organism evidence="14 15">
    <name type="scientific">Labilithrix luteola</name>
    <dbReference type="NCBI Taxonomy" id="1391654"/>
    <lineage>
        <taxon>Bacteria</taxon>
        <taxon>Pseudomonadati</taxon>
        <taxon>Myxococcota</taxon>
        <taxon>Polyangia</taxon>
        <taxon>Polyangiales</taxon>
        <taxon>Labilitrichaceae</taxon>
        <taxon>Labilithrix</taxon>
    </lineage>
</organism>
<dbReference type="CDD" id="cd01347">
    <property type="entry name" value="ligand_gated_channel"/>
    <property type="match status" value="1"/>
</dbReference>
<reference evidence="14 15" key="1">
    <citation type="submission" date="2015-08" db="EMBL/GenBank/DDBJ databases">
        <authorList>
            <person name="Babu N.S."/>
            <person name="Beckwith C.J."/>
            <person name="Beseler K.G."/>
            <person name="Brison A."/>
            <person name="Carone J.V."/>
            <person name="Caskin T.P."/>
            <person name="Diamond M."/>
            <person name="Durham M.E."/>
            <person name="Foxe J.M."/>
            <person name="Go M."/>
            <person name="Henderson B.A."/>
            <person name="Jones I.B."/>
            <person name="McGettigan J.A."/>
            <person name="Micheletti S.J."/>
            <person name="Nasrallah M.E."/>
            <person name="Ortiz D."/>
            <person name="Piller C.R."/>
            <person name="Privatt S.R."/>
            <person name="Schneider S.L."/>
            <person name="Sharp S."/>
            <person name="Smith T.C."/>
            <person name="Stanton J.D."/>
            <person name="Ullery H.E."/>
            <person name="Wilson R.J."/>
            <person name="Serrano M.G."/>
            <person name="Buck G."/>
            <person name="Lee V."/>
            <person name="Wang Y."/>
            <person name="Carvalho R."/>
            <person name="Voegtly L."/>
            <person name="Shi R."/>
            <person name="Duckworth R."/>
            <person name="Johnson A."/>
            <person name="Loviza R."/>
            <person name="Walstead R."/>
            <person name="Shah Z."/>
            <person name="Kiflezghi M."/>
            <person name="Wade K."/>
            <person name="Ball S.L."/>
            <person name="Bradley K.W."/>
            <person name="Asai D.J."/>
            <person name="Bowman C.A."/>
            <person name="Russell D.A."/>
            <person name="Pope W.H."/>
            <person name="Jacobs-Sera D."/>
            <person name="Hendrix R.W."/>
            <person name="Hatfull G.F."/>
        </authorList>
    </citation>
    <scope>NUCLEOTIDE SEQUENCE [LARGE SCALE GENOMIC DNA]</scope>
    <source>
        <strain evidence="14 15">DSM 27648</strain>
    </source>
</reference>
<protein>
    <submittedName>
        <fullName evidence="14">TonB-dependent receptor</fullName>
    </submittedName>
</protein>
<feature type="domain" description="TonB-dependent receptor-like beta-barrel" evidence="12">
    <location>
        <begin position="216"/>
        <end position="627"/>
    </location>
</feature>
<sequence>MLAIACFGPFLPARRALAQAASSEHGRTEATDTVVVTGTRTAERSQWATVKTDVVTHEEADRRGATNVGEALSSQPGVQVNPGAYGTLGNVSAIQIQGFDRDRVLVLEDGERVVGDVGGAIDLANIPTGDIDRIEIVTGPTSSLYGSSAIGGVVNIVTALPRLEGPSGRVRLEGRSYRGLVLQGNGAYRRDGTWVALDLNYTRQDGIRRSEDLPDLRIPESARSMVGVRAGTRLSDRIDVRIRGRWLRDQVDGIESSVTPGLGRFITDLPEQTNRYTLHLIETVKLGRASSLRLTLGRQWVEGRTANDRRDSPLDEVRERHHRMQSAEGVLTLADGPRTWVLGTRFEAEHFSQELTKTESSSGGLVTSTAPEVAPQTLGSGAAYGQLQWKLVDTVTLLAGARGELHTRYGTAVTPRLSMAYRPTSAWQFRASAGRGFRAPSAKELGFVFDHSIYGYRVDGNPELKPETSWGVNGDVTWQADERVTLRASGFANWVEDLIDVDLANGTSSGGIASYTYTNFGTARTMGAEVDAAYRISDRLRAEASYAYLYTRDDVNDRPLGGRPPHTLTASLRTKLFWELESYGRVRVASDAFVDETTRSPGYTTLDVRLSRPMWPESEAFVGVLNLLDVHQEPGRVGDQRPPFGRVFYVGLRASFPWEDK</sequence>
<evidence type="ECO:0000256" key="4">
    <source>
        <dbReference type="ARBA" id="ARBA00022692"/>
    </source>
</evidence>
<dbReference type="SUPFAM" id="SSF56935">
    <property type="entry name" value="Porins"/>
    <property type="match status" value="1"/>
</dbReference>
<dbReference type="InterPro" id="IPR036942">
    <property type="entry name" value="Beta-barrel_TonB_sf"/>
</dbReference>
<dbReference type="InterPro" id="IPR012910">
    <property type="entry name" value="Plug_dom"/>
</dbReference>
<evidence type="ECO:0000259" key="13">
    <source>
        <dbReference type="Pfam" id="PF07715"/>
    </source>
</evidence>
<dbReference type="AlphaFoldDB" id="A0A0K1QAJ3"/>
<evidence type="ECO:0000256" key="3">
    <source>
        <dbReference type="ARBA" id="ARBA00022452"/>
    </source>
</evidence>
<dbReference type="InterPro" id="IPR010916">
    <property type="entry name" value="TonB_box_CS"/>
</dbReference>
<keyword evidence="7 10" id="KW-0472">Membrane</keyword>
<keyword evidence="15" id="KW-1185">Reference proteome</keyword>
<dbReference type="GO" id="GO:0015344">
    <property type="term" value="F:siderophore uptake transmembrane transporter activity"/>
    <property type="evidence" value="ECO:0007669"/>
    <property type="project" value="TreeGrafter"/>
</dbReference>
<dbReference type="PROSITE" id="PS00430">
    <property type="entry name" value="TONB_DEPENDENT_REC_1"/>
    <property type="match status" value="1"/>
</dbReference>
<dbReference type="GO" id="GO:0044718">
    <property type="term" value="P:siderophore transmembrane transport"/>
    <property type="evidence" value="ECO:0007669"/>
    <property type="project" value="TreeGrafter"/>
</dbReference>
<evidence type="ECO:0000259" key="12">
    <source>
        <dbReference type="Pfam" id="PF00593"/>
    </source>
</evidence>
<dbReference type="EMBL" id="CP012333">
    <property type="protein sequence ID" value="AKV02806.1"/>
    <property type="molecule type" value="Genomic_DNA"/>
</dbReference>
<evidence type="ECO:0000256" key="11">
    <source>
        <dbReference type="RuleBase" id="RU003357"/>
    </source>
</evidence>
<keyword evidence="6 11" id="KW-0798">TonB box</keyword>
<dbReference type="OrthoDB" id="5389752at2"/>
<dbReference type="RefSeq" id="WP_146653672.1">
    <property type="nucleotide sequence ID" value="NZ_CP012333.1"/>
</dbReference>
<keyword evidence="5" id="KW-0732">Signal</keyword>
<dbReference type="Gene3D" id="2.40.170.20">
    <property type="entry name" value="TonB-dependent receptor, beta-barrel domain"/>
    <property type="match status" value="1"/>
</dbReference>
<keyword evidence="3 10" id="KW-1134">Transmembrane beta strand</keyword>
<name>A0A0K1QAJ3_9BACT</name>
<evidence type="ECO:0000256" key="10">
    <source>
        <dbReference type="PROSITE-ProRule" id="PRU01360"/>
    </source>
</evidence>
<accession>A0A0K1QAJ3</accession>
<dbReference type="GO" id="GO:0009279">
    <property type="term" value="C:cell outer membrane"/>
    <property type="evidence" value="ECO:0007669"/>
    <property type="project" value="UniProtKB-SubCell"/>
</dbReference>
<evidence type="ECO:0000256" key="2">
    <source>
        <dbReference type="ARBA" id="ARBA00022448"/>
    </source>
</evidence>
<dbReference type="PANTHER" id="PTHR30069:SF29">
    <property type="entry name" value="HEMOGLOBIN AND HEMOGLOBIN-HAPTOGLOBIN-BINDING PROTEIN 1-RELATED"/>
    <property type="match status" value="1"/>
</dbReference>
<proteinExistence type="inferred from homology"/>
<dbReference type="Proteomes" id="UP000064967">
    <property type="component" value="Chromosome"/>
</dbReference>
<dbReference type="PANTHER" id="PTHR30069">
    <property type="entry name" value="TONB-DEPENDENT OUTER MEMBRANE RECEPTOR"/>
    <property type="match status" value="1"/>
</dbReference>
<comment type="similarity">
    <text evidence="10 11">Belongs to the TonB-dependent receptor family.</text>
</comment>
<dbReference type="KEGG" id="llu:AKJ09_09469"/>
<dbReference type="PROSITE" id="PS52016">
    <property type="entry name" value="TONB_DEPENDENT_REC_3"/>
    <property type="match status" value="1"/>
</dbReference>
<dbReference type="STRING" id="1391654.AKJ09_09469"/>